<keyword evidence="1" id="KW-1133">Transmembrane helix</keyword>
<sequence length="219" mass="24509">MFTKNIKHNLLLAILIALGLIIMQIPFTKMVGVNLKFTLFDFYGPVMGAFLGSIWGVLVVLVMQLVNWAIHGFDASAGTLIRLFPMLFATLYFAKKSRAILLVPAVAMIGFWATPEGREAWYYALYWLIPMVAYFWHDKFVIARALGATFTAHAVGGVLFAYIIKLPAVAWIGLIPVVWKERGLMAIGIMLTYLAGKKLLELATKKWALELPEIATKKQ</sequence>
<feature type="transmembrane region" description="Helical" evidence="1">
    <location>
        <begin position="6"/>
        <end position="27"/>
    </location>
</feature>
<evidence type="ECO:0000256" key="1">
    <source>
        <dbReference type="SAM" id="Phobius"/>
    </source>
</evidence>
<comment type="caution">
    <text evidence="2">The sequence shown here is derived from an EMBL/GenBank/DDBJ whole genome shotgun (WGS) entry which is preliminary data.</text>
</comment>
<feature type="transmembrane region" description="Helical" evidence="1">
    <location>
        <begin position="99"/>
        <end position="114"/>
    </location>
</feature>
<feature type="transmembrane region" description="Helical" evidence="1">
    <location>
        <begin position="39"/>
        <end position="63"/>
    </location>
</feature>
<dbReference type="Proteomes" id="UP000177907">
    <property type="component" value="Unassembled WGS sequence"/>
</dbReference>
<protein>
    <recommendedName>
        <fullName evidence="4">ECF transporter S component</fullName>
    </recommendedName>
</protein>
<evidence type="ECO:0008006" key="4">
    <source>
        <dbReference type="Google" id="ProtNLM"/>
    </source>
</evidence>
<proteinExistence type="predicted"/>
<keyword evidence="1" id="KW-0472">Membrane</keyword>
<evidence type="ECO:0000313" key="3">
    <source>
        <dbReference type="Proteomes" id="UP000177907"/>
    </source>
</evidence>
<organism evidence="2 3">
    <name type="scientific">Candidatus Magasanikbacteria bacterium RIFOXYC2_FULL_42_28</name>
    <dbReference type="NCBI Taxonomy" id="1798704"/>
    <lineage>
        <taxon>Bacteria</taxon>
        <taxon>Candidatus Magasanikiibacteriota</taxon>
    </lineage>
</organism>
<dbReference type="EMBL" id="MFQZ01000010">
    <property type="protein sequence ID" value="OGH87515.1"/>
    <property type="molecule type" value="Genomic_DNA"/>
</dbReference>
<dbReference type="STRING" id="1798704.A3J93_03225"/>
<feature type="transmembrane region" description="Helical" evidence="1">
    <location>
        <begin position="75"/>
        <end position="94"/>
    </location>
</feature>
<feature type="transmembrane region" description="Helical" evidence="1">
    <location>
        <begin position="120"/>
        <end position="136"/>
    </location>
</feature>
<dbReference type="AlphaFoldDB" id="A0A1F6NUC5"/>
<name>A0A1F6NUC5_9BACT</name>
<reference evidence="2 3" key="1">
    <citation type="journal article" date="2016" name="Nat. Commun.">
        <title>Thousands of microbial genomes shed light on interconnected biogeochemical processes in an aquifer system.</title>
        <authorList>
            <person name="Anantharaman K."/>
            <person name="Brown C.T."/>
            <person name="Hug L.A."/>
            <person name="Sharon I."/>
            <person name="Castelle C.J."/>
            <person name="Probst A.J."/>
            <person name="Thomas B.C."/>
            <person name="Singh A."/>
            <person name="Wilkins M.J."/>
            <person name="Karaoz U."/>
            <person name="Brodie E.L."/>
            <person name="Williams K.H."/>
            <person name="Hubbard S.S."/>
            <person name="Banfield J.F."/>
        </authorList>
    </citation>
    <scope>NUCLEOTIDE SEQUENCE [LARGE SCALE GENOMIC DNA]</scope>
</reference>
<gene>
    <name evidence="2" type="ORF">A3J93_03225</name>
</gene>
<keyword evidence="1" id="KW-0812">Transmembrane</keyword>
<accession>A0A1F6NUC5</accession>
<evidence type="ECO:0000313" key="2">
    <source>
        <dbReference type="EMBL" id="OGH87515.1"/>
    </source>
</evidence>